<dbReference type="PANTHER" id="PTHR37471">
    <property type="entry name" value="UNNAMED PRODUCT"/>
    <property type="match status" value="1"/>
</dbReference>
<protein>
    <recommendedName>
        <fullName evidence="4">AB hydrolase-1 domain-containing protein</fullName>
    </recommendedName>
</protein>
<dbReference type="InterPro" id="IPR029058">
    <property type="entry name" value="AB_hydrolase_fold"/>
</dbReference>
<comment type="caution">
    <text evidence="2">The sequence shown here is derived from an EMBL/GenBank/DDBJ whole genome shotgun (WGS) entry which is preliminary data.</text>
</comment>
<keyword evidence="3" id="KW-1185">Reference proteome</keyword>
<dbReference type="AlphaFoldDB" id="A0A4R8Q475"/>
<accession>A0A4R8Q475</accession>
<gene>
    <name evidence="2" type="ORF">CTRI78_v011709</name>
</gene>
<dbReference type="STRING" id="5466.A0A4R8Q475"/>
<dbReference type="PANTHER" id="PTHR37471:SF1">
    <property type="entry name" value="AB HYDROLASE-1 DOMAIN-CONTAINING PROTEIN"/>
    <property type="match status" value="1"/>
</dbReference>
<evidence type="ECO:0008006" key="4">
    <source>
        <dbReference type="Google" id="ProtNLM"/>
    </source>
</evidence>
<dbReference type="Proteomes" id="UP000295703">
    <property type="component" value="Unassembled WGS sequence"/>
</dbReference>
<feature type="transmembrane region" description="Helical" evidence="1">
    <location>
        <begin position="106"/>
        <end position="125"/>
    </location>
</feature>
<dbReference type="EMBL" id="RYZW01000489">
    <property type="protein sequence ID" value="TDZ32908.1"/>
    <property type="molecule type" value="Genomic_DNA"/>
</dbReference>
<evidence type="ECO:0000313" key="3">
    <source>
        <dbReference type="Proteomes" id="UP000295703"/>
    </source>
</evidence>
<keyword evidence="1" id="KW-0472">Membrane</keyword>
<sequence>MSSNIPSATRAAEWRSTAGGLEKNLKLNANTNVPRSRCLPFRETLVKEAFASVNDLDYKLAETPLGSVSLGAPAIPGRLIITRHMACYLGANHSQSPGQWTTTARVVLGMVLVELLYVLFIWLPYTRRLKEPASHPPPSSPADRRALFERCMGTVPNYEGYLRMWFLGAEASEIRRDNVREFLLWAFFDVQEGSDSGEDYSVEVDGYISYMEAGMGRLFEQGRGRAKCLRLTVDPVEPTYRTVWWYATVALLDHATHLLLLLNGFEYFAQPRDKVIFPPRLQHMFASRRTSAGNLSYWYRPHRSEGLPVVFFHGIGIGLWPYIDFLADVSGRKGTRQMGVIALEMLPVSFRLTEPPLGKDVFLEQFKKILDRHMWHEFALVSHSYGSVLSTHAMQCPDLQARIPRAVLVDPVTILLHLPDVAYNFTRRRPTTANEWQLWYFASTDPGVAHCLGRYFFWRENAVWADELVGRTAAPEHAGHGPKLTRQVTVCLSGLDLIVDSHAVARYLVKGGRADYPAWLQRDHGQNNAAGPDTGLVPGGDGEYYRATGSGIDILWFANHDHSQVFDSPRGRARIVAAVQGGSEAK</sequence>
<keyword evidence="1" id="KW-0812">Transmembrane</keyword>
<dbReference type="Gene3D" id="3.40.50.1820">
    <property type="entry name" value="alpha/beta hydrolase"/>
    <property type="match status" value="1"/>
</dbReference>
<name>A0A4R8Q475_COLTR</name>
<evidence type="ECO:0000256" key="1">
    <source>
        <dbReference type="SAM" id="Phobius"/>
    </source>
</evidence>
<reference evidence="2 3" key="1">
    <citation type="submission" date="2018-12" db="EMBL/GenBank/DDBJ databases">
        <title>Genome sequence and assembly of Colletotrichum trifolii.</title>
        <authorList>
            <person name="Gan P."/>
            <person name="Shirasu K."/>
        </authorList>
    </citation>
    <scope>NUCLEOTIDE SEQUENCE [LARGE SCALE GENOMIC DNA]</scope>
    <source>
        <strain evidence="2 3">543-2</strain>
    </source>
</reference>
<evidence type="ECO:0000313" key="2">
    <source>
        <dbReference type="EMBL" id="TDZ32908.1"/>
    </source>
</evidence>
<keyword evidence="1" id="KW-1133">Transmembrane helix</keyword>
<proteinExistence type="predicted"/>
<organism evidence="2 3">
    <name type="scientific">Colletotrichum trifolii</name>
    <dbReference type="NCBI Taxonomy" id="5466"/>
    <lineage>
        <taxon>Eukaryota</taxon>
        <taxon>Fungi</taxon>
        <taxon>Dikarya</taxon>
        <taxon>Ascomycota</taxon>
        <taxon>Pezizomycotina</taxon>
        <taxon>Sordariomycetes</taxon>
        <taxon>Hypocreomycetidae</taxon>
        <taxon>Glomerellales</taxon>
        <taxon>Glomerellaceae</taxon>
        <taxon>Colletotrichum</taxon>
        <taxon>Colletotrichum orbiculare species complex</taxon>
    </lineage>
</organism>
<dbReference type="SUPFAM" id="SSF53474">
    <property type="entry name" value="alpha/beta-Hydrolases"/>
    <property type="match status" value="1"/>
</dbReference>